<protein>
    <submittedName>
        <fullName evidence="2">Uncharacterized protein</fullName>
    </submittedName>
</protein>
<dbReference type="Proteomes" id="UP000015105">
    <property type="component" value="Chromosome 5D"/>
</dbReference>
<reference evidence="2" key="3">
    <citation type="journal article" date="2017" name="Nature">
        <title>Genome sequence of the progenitor of the wheat D genome Aegilops tauschii.</title>
        <authorList>
            <person name="Luo M.C."/>
            <person name="Gu Y.Q."/>
            <person name="Puiu D."/>
            <person name="Wang H."/>
            <person name="Twardziok S.O."/>
            <person name="Deal K.R."/>
            <person name="Huo N."/>
            <person name="Zhu T."/>
            <person name="Wang L."/>
            <person name="Wang Y."/>
            <person name="McGuire P.E."/>
            <person name="Liu S."/>
            <person name="Long H."/>
            <person name="Ramasamy R.K."/>
            <person name="Rodriguez J.C."/>
            <person name="Van S.L."/>
            <person name="Yuan L."/>
            <person name="Wang Z."/>
            <person name="Xia Z."/>
            <person name="Xiao L."/>
            <person name="Anderson O.D."/>
            <person name="Ouyang S."/>
            <person name="Liang Y."/>
            <person name="Zimin A.V."/>
            <person name="Pertea G."/>
            <person name="Qi P."/>
            <person name="Bennetzen J.L."/>
            <person name="Dai X."/>
            <person name="Dawson M.W."/>
            <person name="Muller H.G."/>
            <person name="Kugler K."/>
            <person name="Rivarola-Duarte L."/>
            <person name="Spannagl M."/>
            <person name="Mayer K.F.X."/>
            <person name="Lu F.H."/>
            <person name="Bevan M.W."/>
            <person name="Leroy P."/>
            <person name="Li P."/>
            <person name="You F.M."/>
            <person name="Sun Q."/>
            <person name="Liu Z."/>
            <person name="Lyons E."/>
            <person name="Wicker T."/>
            <person name="Salzberg S.L."/>
            <person name="Devos K.M."/>
            <person name="Dvorak J."/>
        </authorList>
    </citation>
    <scope>NUCLEOTIDE SEQUENCE [LARGE SCALE GENOMIC DNA]</scope>
    <source>
        <strain evidence="2">cv. AL8/78</strain>
    </source>
</reference>
<reference evidence="3" key="2">
    <citation type="journal article" date="2017" name="Nat. Plants">
        <title>The Aegilops tauschii genome reveals multiple impacts of transposons.</title>
        <authorList>
            <person name="Zhao G."/>
            <person name="Zou C."/>
            <person name="Li K."/>
            <person name="Wang K."/>
            <person name="Li T."/>
            <person name="Gao L."/>
            <person name="Zhang X."/>
            <person name="Wang H."/>
            <person name="Yang Z."/>
            <person name="Liu X."/>
            <person name="Jiang W."/>
            <person name="Mao L."/>
            <person name="Kong X."/>
            <person name="Jiao Y."/>
            <person name="Jia J."/>
        </authorList>
    </citation>
    <scope>NUCLEOTIDE SEQUENCE [LARGE SCALE GENOMIC DNA]</scope>
    <source>
        <strain evidence="3">cv. AL8/78</strain>
    </source>
</reference>
<proteinExistence type="predicted"/>
<dbReference type="Gramene" id="AET5Gv20473400.22">
    <property type="protein sequence ID" value="AET5Gv20473400.22"/>
    <property type="gene ID" value="AET5Gv20473400"/>
</dbReference>
<reference evidence="2" key="4">
    <citation type="submission" date="2019-03" db="UniProtKB">
        <authorList>
            <consortium name="EnsemblPlants"/>
        </authorList>
    </citation>
    <scope>IDENTIFICATION</scope>
</reference>
<feature type="transmembrane region" description="Helical" evidence="1">
    <location>
        <begin position="59"/>
        <end position="91"/>
    </location>
</feature>
<sequence length="130" mass="14771">MTALLLILASNGSGRVPCMAWAGCVTKRSNLLIVGERSGKSSSFSQEIKRVERGEGRPYVWVAMIAHSAVLLSSFAVYIAWPFVLICWFFYSLPHIAWPFVYKIIETRTCVRSEKPWMLFIEWKSCGDFA</sequence>
<reference evidence="2" key="5">
    <citation type="journal article" date="2021" name="G3 (Bethesda)">
        <title>Aegilops tauschii genome assembly Aet v5.0 features greater sequence contiguity and improved annotation.</title>
        <authorList>
            <person name="Wang L."/>
            <person name="Zhu T."/>
            <person name="Rodriguez J.C."/>
            <person name="Deal K.R."/>
            <person name="Dubcovsky J."/>
            <person name="McGuire P.E."/>
            <person name="Lux T."/>
            <person name="Spannagl M."/>
            <person name="Mayer K.F.X."/>
            <person name="Baldrich P."/>
            <person name="Meyers B.C."/>
            <person name="Huo N."/>
            <person name="Gu Y.Q."/>
            <person name="Zhou H."/>
            <person name="Devos K.M."/>
            <person name="Bennetzen J.L."/>
            <person name="Unver T."/>
            <person name="Budak H."/>
            <person name="Gulick P.J."/>
            <person name="Galiba G."/>
            <person name="Kalapos B."/>
            <person name="Nelson D.R."/>
            <person name="Li P."/>
            <person name="You F.M."/>
            <person name="Luo M.C."/>
            <person name="Dvorak J."/>
        </authorList>
    </citation>
    <scope>NUCLEOTIDE SEQUENCE [LARGE SCALE GENOMIC DNA]</scope>
    <source>
        <strain evidence="2">cv. AL8/78</strain>
    </source>
</reference>
<dbReference type="EnsemblPlants" id="AET5Gv20473400.22">
    <property type="protein sequence ID" value="AET5Gv20473400.22"/>
    <property type="gene ID" value="AET5Gv20473400"/>
</dbReference>
<evidence type="ECO:0000313" key="3">
    <source>
        <dbReference type="Proteomes" id="UP000015105"/>
    </source>
</evidence>
<name>A0A453KPL5_AEGTS</name>
<keyword evidence="1" id="KW-0812">Transmembrane</keyword>
<keyword evidence="1" id="KW-0472">Membrane</keyword>
<accession>A0A453KPL5</accession>
<evidence type="ECO:0000313" key="2">
    <source>
        <dbReference type="EnsemblPlants" id="AET5Gv20473400.23"/>
    </source>
</evidence>
<dbReference type="EnsemblPlants" id="AET5Gv20473400.23">
    <property type="protein sequence ID" value="AET5Gv20473400.23"/>
    <property type="gene ID" value="AET5Gv20473400"/>
</dbReference>
<keyword evidence="1" id="KW-1133">Transmembrane helix</keyword>
<organism evidence="2 3">
    <name type="scientific">Aegilops tauschii subsp. strangulata</name>
    <name type="common">Goatgrass</name>
    <dbReference type="NCBI Taxonomy" id="200361"/>
    <lineage>
        <taxon>Eukaryota</taxon>
        <taxon>Viridiplantae</taxon>
        <taxon>Streptophyta</taxon>
        <taxon>Embryophyta</taxon>
        <taxon>Tracheophyta</taxon>
        <taxon>Spermatophyta</taxon>
        <taxon>Magnoliopsida</taxon>
        <taxon>Liliopsida</taxon>
        <taxon>Poales</taxon>
        <taxon>Poaceae</taxon>
        <taxon>BOP clade</taxon>
        <taxon>Pooideae</taxon>
        <taxon>Triticodae</taxon>
        <taxon>Triticeae</taxon>
        <taxon>Triticinae</taxon>
        <taxon>Aegilops</taxon>
    </lineage>
</organism>
<keyword evidence="3" id="KW-1185">Reference proteome</keyword>
<dbReference type="Gramene" id="AET5Gv20473400.23">
    <property type="protein sequence ID" value="AET5Gv20473400.23"/>
    <property type="gene ID" value="AET5Gv20473400"/>
</dbReference>
<reference evidence="3" key="1">
    <citation type="journal article" date="2014" name="Science">
        <title>Ancient hybridizations among the ancestral genomes of bread wheat.</title>
        <authorList>
            <consortium name="International Wheat Genome Sequencing Consortium,"/>
            <person name="Marcussen T."/>
            <person name="Sandve S.R."/>
            <person name="Heier L."/>
            <person name="Spannagl M."/>
            <person name="Pfeifer M."/>
            <person name="Jakobsen K.S."/>
            <person name="Wulff B.B."/>
            <person name="Steuernagel B."/>
            <person name="Mayer K.F."/>
            <person name="Olsen O.A."/>
        </authorList>
    </citation>
    <scope>NUCLEOTIDE SEQUENCE [LARGE SCALE GENOMIC DNA]</scope>
    <source>
        <strain evidence="3">cv. AL8/78</strain>
    </source>
</reference>
<dbReference type="AlphaFoldDB" id="A0A453KPL5"/>
<evidence type="ECO:0000256" key="1">
    <source>
        <dbReference type="SAM" id="Phobius"/>
    </source>
</evidence>